<gene>
    <name evidence="11" type="ORF">CFH99_19550</name>
</gene>
<feature type="region of interest" description="Disordered" evidence="8">
    <location>
        <begin position="280"/>
        <end position="333"/>
    </location>
</feature>
<feature type="compositionally biased region" description="Basic and acidic residues" evidence="8">
    <location>
        <begin position="298"/>
        <end position="310"/>
    </location>
</feature>
<dbReference type="InterPro" id="IPR011009">
    <property type="entry name" value="Kinase-like_dom_sf"/>
</dbReference>
<dbReference type="Pfam" id="PF00069">
    <property type="entry name" value="Pkinase"/>
    <property type="match status" value="1"/>
</dbReference>
<keyword evidence="5" id="KW-0418">Kinase</keyword>
<dbReference type="InterPro" id="IPR000719">
    <property type="entry name" value="Prot_kinase_dom"/>
</dbReference>
<organism evidence="11 12">
    <name type="scientific">Nocardioides aromaticivorans</name>
    <dbReference type="NCBI Taxonomy" id="200618"/>
    <lineage>
        <taxon>Bacteria</taxon>
        <taxon>Bacillati</taxon>
        <taxon>Actinomycetota</taxon>
        <taxon>Actinomycetes</taxon>
        <taxon>Propionibacteriales</taxon>
        <taxon>Nocardioidaceae</taxon>
        <taxon>Nocardioides</taxon>
    </lineage>
</organism>
<evidence type="ECO:0000256" key="8">
    <source>
        <dbReference type="SAM" id="MobiDB-lite"/>
    </source>
</evidence>
<dbReference type="InterPro" id="IPR008271">
    <property type="entry name" value="Ser/Thr_kinase_AS"/>
</dbReference>
<evidence type="ECO:0000256" key="5">
    <source>
        <dbReference type="ARBA" id="ARBA00022777"/>
    </source>
</evidence>
<keyword evidence="9" id="KW-0812">Transmembrane</keyword>
<dbReference type="RefSeq" id="WP_207006652.1">
    <property type="nucleotide sequence ID" value="NZ_CP022295.1"/>
</dbReference>
<keyword evidence="4 7" id="KW-0547">Nucleotide-binding</keyword>
<evidence type="ECO:0000256" key="9">
    <source>
        <dbReference type="SAM" id="Phobius"/>
    </source>
</evidence>
<evidence type="ECO:0000259" key="10">
    <source>
        <dbReference type="PROSITE" id="PS50011"/>
    </source>
</evidence>
<evidence type="ECO:0000256" key="4">
    <source>
        <dbReference type="ARBA" id="ARBA00022741"/>
    </source>
</evidence>
<keyword evidence="9" id="KW-1133">Transmembrane helix</keyword>
<evidence type="ECO:0000313" key="12">
    <source>
        <dbReference type="Proteomes" id="UP000662818"/>
    </source>
</evidence>
<dbReference type="InterPro" id="IPR017441">
    <property type="entry name" value="Protein_kinase_ATP_BS"/>
</dbReference>
<keyword evidence="3" id="KW-0808">Transferase</keyword>
<dbReference type="Gene3D" id="3.30.200.20">
    <property type="entry name" value="Phosphorylase Kinase, domain 1"/>
    <property type="match status" value="1"/>
</dbReference>
<feature type="transmembrane region" description="Helical" evidence="9">
    <location>
        <begin position="339"/>
        <end position="363"/>
    </location>
</feature>
<dbReference type="EMBL" id="CP022295">
    <property type="protein sequence ID" value="QSR27823.1"/>
    <property type="molecule type" value="Genomic_DNA"/>
</dbReference>
<dbReference type="CDD" id="cd14014">
    <property type="entry name" value="STKc_PknB_like"/>
    <property type="match status" value="1"/>
</dbReference>
<dbReference type="Gene3D" id="1.10.510.10">
    <property type="entry name" value="Transferase(Phosphotransferase) domain 1"/>
    <property type="match status" value="1"/>
</dbReference>
<dbReference type="PANTHER" id="PTHR43289">
    <property type="entry name" value="MITOGEN-ACTIVATED PROTEIN KINASE KINASE KINASE 20-RELATED"/>
    <property type="match status" value="1"/>
</dbReference>
<accession>A0ABX7PPU6</accession>
<dbReference type="PROSITE" id="PS00108">
    <property type="entry name" value="PROTEIN_KINASE_ST"/>
    <property type="match status" value="1"/>
</dbReference>
<sequence>MGALPEPGEVFGRYRVVDRLGHGGMGVVLTAVHEDLGRRVALKLLAPQLVGSPDMVARFRREAQALARLDSPHVVQVYDTGEHDGWLYISTQLIPDGDLTALVEARGPLPPAEALGLVDQVLDGLADAHAVGLVHRDVKPSNVLLRREASGVRAFLCDFGIAQAADVVNTEQTQGVIGTWAYLAPERFDGHPATERTDLYAVGCLLWFLVTGRLPYEGTMVQLAVAHQSAPVPQLPGDDPWSHAVNQLVRRSMAKDPADRFASAPEMQSFLRSVRAVAETGPAAPTMTSPSVPVGPGRTRESTRDRDAPRPRPPAGPPAPPAPLAPSGPDRGRRSRGRLVGIVLAVLVVVAGTAGALAAAGVFSGDDGDGGGAAGTTTSGTTAGTSPATSPATSPVAELGPRCWNEPDRVVASLDACTEPFGLPGLFWAYPELTRSGPCYDAGGAVKRPALWKCNVNLSDGTPVEVNYSLWSQDAGGLPHYREESGDEPETVEVDGRPAYYRWRYYDASKELEKLAVLYIDYRFGFTVYVRKGSDPQQAIDEGKVRFRPPSEMRGVVVE</sequence>
<evidence type="ECO:0000313" key="11">
    <source>
        <dbReference type="EMBL" id="QSR27823.1"/>
    </source>
</evidence>
<dbReference type="EC" id="2.7.11.1" evidence="1"/>
<keyword evidence="9" id="KW-0472">Membrane</keyword>
<dbReference type="PANTHER" id="PTHR43289:SF6">
    <property type="entry name" value="SERINE_THREONINE-PROTEIN KINASE NEKL-3"/>
    <property type="match status" value="1"/>
</dbReference>
<dbReference type="PROSITE" id="PS50011">
    <property type="entry name" value="PROTEIN_KINASE_DOM"/>
    <property type="match status" value="1"/>
</dbReference>
<dbReference type="SMART" id="SM00220">
    <property type="entry name" value="S_TKc"/>
    <property type="match status" value="1"/>
</dbReference>
<evidence type="ECO:0000256" key="2">
    <source>
        <dbReference type="ARBA" id="ARBA00022527"/>
    </source>
</evidence>
<dbReference type="Proteomes" id="UP000662818">
    <property type="component" value="Chromosome"/>
</dbReference>
<feature type="compositionally biased region" description="Low complexity" evidence="8">
    <location>
        <begin position="375"/>
        <end position="397"/>
    </location>
</feature>
<evidence type="ECO:0000256" key="7">
    <source>
        <dbReference type="PROSITE-ProRule" id="PRU10141"/>
    </source>
</evidence>
<feature type="domain" description="Protein kinase" evidence="10">
    <location>
        <begin position="14"/>
        <end position="271"/>
    </location>
</feature>
<feature type="region of interest" description="Disordered" evidence="8">
    <location>
        <begin position="364"/>
        <end position="401"/>
    </location>
</feature>
<keyword evidence="2" id="KW-0723">Serine/threonine-protein kinase</keyword>
<name>A0ABX7PPU6_9ACTN</name>
<dbReference type="PROSITE" id="PS00107">
    <property type="entry name" value="PROTEIN_KINASE_ATP"/>
    <property type="match status" value="1"/>
</dbReference>
<feature type="compositionally biased region" description="Pro residues" evidence="8">
    <location>
        <begin position="311"/>
        <end position="326"/>
    </location>
</feature>
<keyword evidence="6 7" id="KW-0067">ATP-binding</keyword>
<dbReference type="SUPFAM" id="SSF56112">
    <property type="entry name" value="Protein kinase-like (PK-like)"/>
    <property type="match status" value="1"/>
</dbReference>
<reference evidence="11 12" key="1">
    <citation type="submission" date="2017-06" db="EMBL/GenBank/DDBJ databases">
        <title>Complete Genome Sequence of the Soil Carbazole-Degrading Bacterium Nocardioides aromaticivorans IC177.</title>
        <authorList>
            <person name="Vejarano F."/>
            <person name="Suzuki-Minakuchi C."/>
            <person name="Ohtsubo Y."/>
            <person name="Tsuda M."/>
            <person name="Okada K."/>
            <person name="Nojiri H."/>
        </authorList>
    </citation>
    <scope>NUCLEOTIDE SEQUENCE [LARGE SCALE GENOMIC DNA]</scope>
    <source>
        <strain evidence="11 12">IC177</strain>
    </source>
</reference>
<evidence type="ECO:0000256" key="3">
    <source>
        <dbReference type="ARBA" id="ARBA00022679"/>
    </source>
</evidence>
<proteinExistence type="predicted"/>
<feature type="binding site" evidence="7">
    <location>
        <position position="43"/>
    </location>
    <ligand>
        <name>ATP</name>
        <dbReference type="ChEBI" id="CHEBI:30616"/>
    </ligand>
</feature>
<protein>
    <recommendedName>
        <fullName evidence="1">non-specific serine/threonine protein kinase</fullName>
        <ecNumber evidence="1">2.7.11.1</ecNumber>
    </recommendedName>
</protein>
<evidence type="ECO:0000256" key="6">
    <source>
        <dbReference type="ARBA" id="ARBA00022840"/>
    </source>
</evidence>
<keyword evidence="12" id="KW-1185">Reference proteome</keyword>
<evidence type="ECO:0000256" key="1">
    <source>
        <dbReference type="ARBA" id="ARBA00012513"/>
    </source>
</evidence>